<accession>A0A6J7BBU2</accession>
<reference evidence="1" key="1">
    <citation type="submission" date="2020-05" db="EMBL/GenBank/DDBJ databases">
        <authorList>
            <person name="Chiriac C."/>
            <person name="Salcher M."/>
            <person name="Ghai R."/>
            <person name="Kavagutti S V."/>
        </authorList>
    </citation>
    <scope>NUCLEOTIDE SEQUENCE</scope>
</reference>
<organism evidence="1">
    <name type="scientific">freshwater metagenome</name>
    <dbReference type="NCBI Taxonomy" id="449393"/>
    <lineage>
        <taxon>unclassified sequences</taxon>
        <taxon>metagenomes</taxon>
        <taxon>ecological metagenomes</taxon>
    </lineage>
</organism>
<dbReference type="AlphaFoldDB" id="A0A6J7BBU2"/>
<protein>
    <submittedName>
        <fullName evidence="1">Unannotated protein</fullName>
    </submittedName>
</protein>
<evidence type="ECO:0000313" key="1">
    <source>
        <dbReference type="EMBL" id="CAB4842947.1"/>
    </source>
</evidence>
<dbReference type="Gene3D" id="3.30.70.100">
    <property type="match status" value="1"/>
</dbReference>
<sequence length="102" mass="11308">MAKLVEVTVAKPHLGKGEEFLALCAKFKKMVMAAGVEEVWFNTGNVGRHFGCVIAYQVFSSGESNGKINDVLNDDPEFSAELRKMSAICDWISHDSYYQTSI</sequence>
<gene>
    <name evidence="1" type="ORF">UFOPK3243_00709</name>
</gene>
<dbReference type="EMBL" id="CAFAZZ010000063">
    <property type="protein sequence ID" value="CAB4842947.1"/>
    <property type="molecule type" value="Genomic_DNA"/>
</dbReference>
<proteinExistence type="predicted"/>
<name>A0A6J7BBU2_9ZZZZ</name>